<gene>
    <name evidence="1" type="ORF">H2B05_07245</name>
</gene>
<evidence type="ECO:0000313" key="2">
    <source>
        <dbReference type="Proteomes" id="UP000526786"/>
    </source>
</evidence>
<protein>
    <submittedName>
        <fullName evidence="1">Uncharacterized protein</fullName>
    </submittedName>
</protein>
<organism evidence="1 2">
    <name type="scientific">Candidatus Nitrosomaritimum aestuariumsis</name>
    <dbReference type="NCBI Taxonomy" id="3342354"/>
    <lineage>
        <taxon>Archaea</taxon>
        <taxon>Nitrososphaerota</taxon>
        <taxon>Nitrososphaeria</taxon>
        <taxon>Nitrosopumilales</taxon>
        <taxon>Nitrosopumilaceae</taxon>
        <taxon>Candidatus Nitrosomaritimum</taxon>
    </lineage>
</organism>
<sequence length="112" mass="13300">MNHQIDAAKTLDIIERMKLAKIGEYKKWKVIVKKIKNEQDLLQSEIEYFSNFTRIYKNLSTTNRSKIYHARLSEHDVRPPCQLCGENSEFYCNMNDQYFCTIHVVGHDDNEI</sequence>
<dbReference type="Proteomes" id="UP000526786">
    <property type="component" value="Unassembled WGS sequence"/>
</dbReference>
<name>A0AC60W568_9ARCH</name>
<evidence type="ECO:0000313" key="1">
    <source>
        <dbReference type="EMBL" id="MBA4454717.1"/>
    </source>
</evidence>
<comment type="caution">
    <text evidence="1">The sequence shown here is derived from an EMBL/GenBank/DDBJ whole genome shotgun (WGS) entry which is preliminary data.</text>
</comment>
<dbReference type="EMBL" id="JACENC010000281">
    <property type="protein sequence ID" value="MBA4454717.1"/>
    <property type="molecule type" value="Genomic_DNA"/>
</dbReference>
<accession>A0AC60W568</accession>
<proteinExistence type="predicted"/>
<reference evidence="1 2" key="1">
    <citation type="journal article" date="2020" name="Appl. Environ. Microbiol.">
        <title>Genomic Characteristics of a Novel Species of Ammonia-Oxidizing Archaea from the Jiulong River Estuary.</title>
        <authorList>
            <person name="Zou D."/>
            <person name="Wan R."/>
            <person name="Han L."/>
            <person name="Xu M.N."/>
            <person name="Liu Y."/>
            <person name="Liu H."/>
            <person name="Kao S.J."/>
            <person name="Li M."/>
        </authorList>
    </citation>
    <scope>NUCLEOTIDE SEQUENCE [LARGE SCALE GENOMIC DNA]</scope>
    <source>
        <strain evidence="1">W2bin3</strain>
    </source>
</reference>